<name>A0A239EHQ0_9RHOB</name>
<sequence>MDLQEVGINLTIESVDAVGFRSTYVDQRSFEIASHAFARAGKDPSPVLETTVFFRPDGNIIGYETPDYAEAVKAGGPTLVPEERRAACKEDARIRMAGAGHFGTCFGGT</sequence>
<reference evidence="1 2" key="1">
    <citation type="submission" date="2017-06" db="EMBL/GenBank/DDBJ databases">
        <authorList>
            <person name="Kim H.J."/>
            <person name="Triplett B.A."/>
        </authorList>
    </citation>
    <scope>NUCLEOTIDE SEQUENCE [LARGE SCALE GENOMIC DNA]</scope>
    <source>
        <strain evidence="1 2">DSM 29339</strain>
    </source>
</reference>
<proteinExistence type="predicted"/>
<dbReference type="Proteomes" id="UP000198426">
    <property type="component" value="Unassembled WGS sequence"/>
</dbReference>
<protein>
    <submittedName>
        <fullName evidence="1">Uncharacterized protein</fullName>
    </submittedName>
</protein>
<organism evidence="1 2">
    <name type="scientific">Tropicimonas sediminicola</name>
    <dbReference type="NCBI Taxonomy" id="1031541"/>
    <lineage>
        <taxon>Bacteria</taxon>
        <taxon>Pseudomonadati</taxon>
        <taxon>Pseudomonadota</taxon>
        <taxon>Alphaproteobacteria</taxon>
        <taxon>Rhodobacterales</taxon>
        <taxon>Roseobacteraceae</taxon>
        <taxon>Tropicimonas</taxon>
    </lineage>
</organism>
<evidence type="ECO:0000313" key="2">
    <source>
        <dbReference type="Proteomes" id="UP000198426"/>
    </source>
</evidence>
<evidence type="ECO:0000313" key="1">
    <source>
        <dbReference type="EMBL" id="SNS43414.1"/>
    </source>
</evidence>
<gene>
    <name evidence="1" type="ORF">SAMN05421757_102126</name>
</gene>
<dbReference type="SUPFAM" id="SSF53850">
    <property type="entry name" value="Periplasmic binding protein-like II"/>
    <property type="match status" value="1"/>
</dbReference>
<dbReference type="RefSeq" id="WP_089231840.1">
    <property type="nucleotide sequence ID" value="NZ_FZOY01000002.1"/>
</dbReference>
<dbReference type="Gene3D" id="3.10.105.10">
    <property type="entry name" value="Dipeptide-binding Protein, Domain 3"/>
    <property type="match status" value="1"/>
</dbReference>
<keyword evidence="2" id="KW-1185">Reference proteome</keyword>
<dbReference type="AlphaFoldDB" id="A0A239EHQ0"/>
<dbReference type="EMBL" id="FZOY01000002">
    <property type="protein sequence ID" value="SNS43414.1"/>
    <property type="molecule type" value="Genomic_DNA"/>
</dbReference>
<accession>A0A239EHQ0</accession>